<feature type="compositionally biased region" description="Acidic residues" evidence="1">
    <location>
        <begin position="394"/>
        <end position="415"/>
    </location>
</feature>
<dbReference type="OrthoDB" id="5098625at2759"/>
<protein>
    <submittedName>
        <fullName evidence="2">Uncharacterized protein</fullName>
    </submittedName>
</protein>
<evidence type="ECO:0000313" key="2">
    <source>
        <dbReference type="EMBL" id="KAF4441592.1"/>
    </source>
</evidence>
<name>A0A8H4JYX1_9HYPO</name>
<organism evidence="2 3">
    <name type="scientific">Fusarium austroafricanum</name>
    <dbReference type="NCBI Taxonomy" id="2364996"/>
    <lineage>
        <taxon>Eukaryota</taxon>
        <taxon>Fungi</taxon>
        <taxon>Dikarya</taxon>
        <taxon>Ascomycota</taxon>
        <taxon>Pezizomycotina</taxon>
        <taxon>Sordariomycetes</taxon>
        <taxon>Hypocreomycetidae</taxon>
        <taxon>Hypocreales</taxon>
        <taxon>Nectriaceae</taxon>
        <taxon>Fusarium</taxon>
        <taxon>Fusarium concolor species complex</taxon>
    </lineage>
</organism>
<dbReference type="AlphaFoldDB" id="A0A8H4JYX1"/>
<keyword evidence="3" id="KW-1185">Reference proteome</keyword>
<sequence>MSFTSTQGVSKFQYLPREILWYIMEHFNSPDDVLALIGAHRLSLNVFLEHRRQITRFWIHDLLSRFEKLLCPSFLLAARLRHCRTQPKSLRIGAIVKKIADAAAPYITSGTSMQYQLHGLSLSALSSLLSVGDDAEWLVANYAPYAQKRLFDSETDIFSNERTEVVLSEKEWGRFLKASFHFESYCQMFFREEVLLFERDQIKRSVMFRKRMCKSGQQSTGIEMFYSILFYVYHQHWSIFRNVAKHLDMLIRQLNSPVSSQAYVAKARIPVYGDNLYIFLSRFRTMSRHGHKRQKYLHYLASQGLRMLRNLQRMSIEEQAIFTLPKFFEVSRSKDPAVYITADPRGFHLGTCGPNSWLPWQYLDDQFTDADDYEQWTGTWASAERFWDQHADDADNEEKDDDMEVGESEDEDWYR</sequence>
<evidence type="ECO:0000256" key="1">
    <source>
        <dbReference type="SAM" id="MobiDB-lite"/>
    </source>
</evidence>
<reference evidence="2" key="1">
    <citation type="submission" date="2020-01" db="EMBL/GenBank/DDBJ databases">
        <title>Identification and distribution of gene clusters putatively required for synthesis of sphingolipid metabolism inhibitors in phylogenetically diverse species of the filamentous fungus Fusarium.</title>
        <authorList>
            <person name="Kim H.-S."/>
            <person name="Busman M."/>
            <person name="Brown D.W."/>
            <person name="Divon H."/>
            <person name="Uhlig S."/>
            <person name="Proctor R.H."/>
        </authorList>
    </citation>
    <scope>NUCLEOTIDE SEQUENCE</scope>
    <source>
        <strain evidence="2">NRRL 53441</strain>
    </source>
</reference>
<dbReference type="Proteomes" id="UP000605986">
    <property type="component" value="Unassembled WGS sequence"/>
</dbReference>
<comment type="caution">
    <text evidence="2">The sequence shown here is derived from an EMBL/GenBank/DDBJ whole genome shotgun (WGS) entry which is preliminary data.</text>
</comment>
<gene>
    <name evidence="2" type="ORF">F53441_11996</name>
</gene>
<proteinExistence type="predicted"/>
<evidence type="ECO:0000313" key="3">
    <source>
        <dbReference type="Proteomes" id="UP000605986"/>
    </source>
</evidence>
<accession>A0A8H4JYX1</accession>
<feature type="region of interest" description="Disordered" evidence="1">
    <location>
        <begin position="387"/>
        <end position="415"/>
    </location>
</feature>
<dbReference type="EMBL" id="JAADJG010000618">
    <property type="protein sequence ID" value="KAF4441592.1"/>
    <property type="molecule type" value="Genomic_DNA"/>
</dbReference>